<organism evidence="3 4">
    <name type="scientific">Penicillium angulare</name>
    <dbReference type="NCBI Taxonomy" id="116970"/>
    <lineage>
        <taxon>Eukaryota</taxon>
        <taxon>Fungi</taxon>
        <taxon>Dikarya</taxon>
        <taxon>Ascomycota</taxon>
        <taxon>Pezizomycotina</taxon>
        <taxon>Eurotiomycetes</taxon>
        <taxon>Eurotiomycetidae</taxon>
        <taxon>Eurotiales</taxon>
        <taxon>Aspergillaceae</taxon>
        <taxon>Penicillium</taxon>
    </lineage>
</organism>
<dbReference type="AlphaFoldDB" id="A0A9W9KS27"/>
<proteinExistence type="predicted"/>
<dbReference type="PANTHER" id="PTHR10039">
    <property type="entry name" value="AMELOGENIN"/>
    <property type="match status" value="1"/>
</dbReference>
<dbReference type="EMBL" id="JAPQKH010000001">
    <property type="protein sequence ID" value="KAJ5115924.1"/>
    <property type="molecule type" value="Genomic_DNA"/>
</dbReference>
<sequence length="457" mass="52001">MLLIGIIKYLTISFPETKLAYFFCQGSNALMNSSNSVLRGLIYRLLCDQPSLIAHLREKYDRHKSMFQDGSSFFALSEVASHMLRDPEIGRIYIIIDALDECETNRNQILDFISQNLDVSPSVKWIVSTRKVPAIIDRLGQFNLNIQLHLDLADNTEDVSLAVNAYIIVKVASLPALRENNQQILHVQTVMHEKAANTFLWAALVFQELETAEEWDIFDIIDSIPSGLEDLYARMMDQIQKLGRGNSELCHKILATATLAHRPLFMAEIGALADLPDRIANIMERVRRIINMCGSFLRIQDDTVQFVHQSAKDYLNDTAGAIIFKSPQNDAHFRLYMRSIQLMSVNLSRNIYRLPYPGILIDDIQRPEPDPLGQLRYSCVYWVQHLCYGMQEITSIGVLRDGKELPTFFKQHLLHWLEALSLMGAMGEGISAIIRLQTALKASSMQLIQSGNVHWSF</sequence>
<dbReference type="OrthoDB" id="538223at2759"/>
<evidence type="ECO:0000313" key="4">
    <source>
        <dbReference type="Proteomes" id="UP001149165"/>
    </source>
</evidence>
<evidence type="ECO:0000256" key="1">
    <source>
        <dbReference type="ARBA" id="ARBA00022737"/>
    </source>
</evidence>
<gene>
    <name evidence="3" type="ORF">N7456_000272</name>
</gene>
<comment type="caution">
    <text evidence="3">The sequence shown here is derived from an EMBL/GenBank/DDBJ whole genome shotgun (WGS) entry which is preliminary data.</text>
</comment>
<keyword evidence="1" id="KW-0677">Repeat</keyword>
<evidence type="ECO:0000259" key="2">
    <source>
        <dbReference type="Pfam" id="PF24883"/>
    </source>
</evidence>
<name>A0A9W9KS27_9EURO</name>
<dbReference type="Proteomes" id="UP001149165">
    <property type="component" value="Unassembled WGS sequence"/>
</dbReference>
<reference evidence="3" key="2">
    <citation type="journal article" date="2023" name="IMA Fungus">
        <title>Comparative genomic study of the Penicillium genus elucidates a diverse pangenome and 15 lateral gene transfer events.</title>
        <authorList>
            <person name="Petersen C."/>
            <person name="Sorensen T."/>
            <person name="Nielsen M.R."/>
            <person name="Sondergaard T.E."/>
            <person name="Sorensen J.L."/>
            <person name="Fitzpatrick D.A."/>
            <person name="Frisvad J.C."/>
            <person name="Nielsen K.L."/>
        </authorList>
    </citation>
    <scope>NUCLEOTIDE SEQUENCE</scope>
    <source>
        <strain evidence="3">IBT 30069</strain>
    </source>
</reference>
<dbReference type="Pfam" id="PF24883">
    <property type="entry name" value="NPHP3_N"/>
    <property type="match status" value="1"/>
</dbReference>
<reference evidence="3" key="1">
    <citation type="submission" date="2022-11" db="EMBL/GenBank/DDBJ databases">
        <authorList>
            <person name="Petersen C."/>
        </authorList>
    </citation>
    <scope>NUCLEOTIDE SEQUENCE</scope>
    <source>
        <strain evidence="3">IBT 30069</strain>
    </source>
</reference>
<dbReference type="InterPro" id="IPR056884">
    <property type="entry name" value="NPHP3-like_N"/>
</dbReference>
<evidence type="ECO:0000313" key="3">
    <source>
        <dbReference type="EMBL" id="KAJ5115924.1"/>
    </source>
</evidence>
<feature type="domain" description="Nephrocystin 3-like N-terminal" evidence="2">
    <location>
        <begin position="4"/>
        <end position="130"/>
    </location>
</feature>
<accession>A0A9W9KS27</accession>
<protein>
    <recommendedName>
        <fullName evidence="2">Nephrocystin 3-like N-terminal domain-containing protein</fullName>
    </recommendedName>
</protein>
<keyword evidence="4" id="KW-1185">Reference proteome</keyword>